<dbReference type="InterPro" id="IPR005025">
    <property type="entry name" value="FMN_Rdtase-like_dom"/>
</dbReference>
<dbReference type="PANTHER" id="PTHR30543:SF21">
    <property type="entry name" value="NAD(P)H-DEPENDENT FMN REDUCTASE LOT6"/>
    <property type="match status" value="1"/>
</dbReference>
<evidence type="ECO:0000259" key="1">
    <source>
        <dbReference type="Pfam" id="PF03358"/>
    </source>
</evidence>
<dbReference type="InterPro" id="IPR029039">
    <property type="entry name" value="Flavoprotein-like_sf"/>
</dbReference>
<feature type="domain" description="NADPH-dependent FMN reductase-like" evidence="1">
    <location>
        <begin position="57"/>
        <end position="139"/>
    </location>
</feature>
<dbReference type="Gene3D" id="3.40.50.360">
    <property type="match status" value="1"/>
</dbReference>
<dbReference type="SUPFAM" id="SSF52218">
    <property type="entry name" value="Flavoproteins"/>
    <property type="match status" value="1"/>
</dbReference>
<dbReference type="AlphaFoldDB" id="A0A3B0YA74"/>
<dbReference type="InterPro" id="IPR050712">
    <property type="entry name" value="NAD(P)H-dep_reductase"/>
</dbReference>
<dbReference type="GO" id="GO:0010181">
    <property type="term" value="F:FMN binding"/>
    <property type="evidence" value="ECO:0007669"/>
    <property type="project" value="TreeGrafter"/>
</dbReference>
<dbReference type="EMBL" id="UOFH01000310">
    <property type="protein sequence ID" value="VAW65236.1"/>
    <property type="molecule type" value="Genomic_DNA"/>
</dbReference>
<protein>
    <recommendedName>
        <fullName evidence="1">NADPH-dependent FMN reductase-like domain-containing protein</fullName>
    </recommendedName>
</protein>
<reference evidence="2" key="1">
    <citation type="submission" date="2018-06" db="EMBL/GenBank/DDBJ databases">
        <authorList>
            <person name="Zhirakovskaya E."/>
        </authorList>
    </citation>
    <scope>NUCLEOTIDE SEQUENCE</scope>
</reference>
<organism evidence="2">
    <name type="scientific">hydrothermal vent metagenome</name>
    <dbReference type="NCBI Taxonomy" id="652676"/>
    <lineage>
        <taxon>unclassified sequences</taxon>
        <taxon>metagenomes</taxon>
        <taxon>ecological metagenomes</taxon>
    </lineage>
</organism>
<feature type="non-terminal residue" evidence="2">
    <location>
        <position position="139"/>
    </location>
</feature>
<proteinExistence type="predicted"/>
<sequence length="139" mass="15795">MRKEEAQRTFLDKQRIIAKDTTHSQEEERYYRFGLNEEKQVFLLLCSIKNSEIGSNMKIICISGSLREGSYNTALLKTAKEISNDDVQFEIMSICNIPLYNEDIDGAKIPKEVALLIKSITSADALLFSTPEYNHCIPG</sequence>
<name>A0A3B0YA74_9ZZZZ</name>
<gene>
    <name evidence="2" type="ORF">MNBD_GAMMA08-2979</name>
</gene>
<dbReference type="Pfam" id="PF03358">
    <property type="entry name" value="FMN_red"/>
    <property type="match status" value="1"/>
</dbReference>
<dbReference type="PANTHER" id="PTHR30543">
    <property type="entry name" value="CHROMATE REDUCTASE"/>
    <property type="match status" value="1"/>
</dbReference>
<dbReference type="GO" id="GO:0016491">
    <property type="term" value="F:oxidoreductase activity"/>
    <property type="evidence" value="ECO:0007669"/>
    <property type="project" value="InterPro"/>
</dbReference>
<accession>A0A3B0YA74</accession>
<evidence type="ECO:0000313" key="2">
    <source>
        <dbReference type="EMBL" id="VAW65236.1"/>
    </source>
</evidence>
<dbReference type="GO" id="GO:0005829">
    <property type="term" value="C:cytosol"/>
    <property type="evidence" value="ECO:0007669"/>
    <property type="project" value="TreeGrafter"/>
</dbReference>